<organism evidence="1 2">
    <name type="scientific">Anaeromyces robustus</name>
    <dbReference type="NCBI Taxonomy" id="1754192"/>
    <lineage>
        <taxon>Eukaryota</taxon>
        <taxon>Fungi</taxon>
        <taxon>Fungi incertae sedis</taxon>
        <taxon>Chytridiomycota</taxon>
        <taxon>Chytridiomycota incertae sedis</taxon>
        <taxon>Neocallimastigomycetes</taxon>
        <taxon>Neocallimastigales</taxon>
        <taxon>Neocallimastigaceae</taxon>
        <taxon>Anaeromyces</taxon>
    </lineage>
</organism>
<protein>
    <submittedName>
        <fullName evidence="1">Uncharacterized protein</fullName>
    </submittedName>
</protein>
<reference evidence="1 2" key="2">
    <citation type="submission" date="2016-08" db="EMBL/GenBank/DDBJ databases">
        <title>Pervasive Adenine N6-methylation of Active Genes in Fungi.</title>
        <authorList>
            <consortium name="DOE Joint Genome Institute"/>
            <person name="Mondo S.J."/>
            <person name="Dannebaum R.O."/>
            <person name="Kuo R.C."/>
            <person name="Labutti K."/>
            <person name="Haridas S."/>
            <person name="Kuo A."/>
            <person name="Salamov A."/>
            <person name="Ahrendt S.R."/>
            <person name="Lipzen A."/>
            <person name="Sullivan W."/>
            <person name="Andreopoulos W.B."/>
            <person name="Clum A."/>
            <person name="Lindquist E."/>
            <person name="Daum C."/>
            <person name="Ramamoorthy G.K."/>
            <person name="Gryganskyi A."/>
            <person name="Culley D."/>
            <person name="Magnuson J.K."/>
            <person name="James T.Y."/>
            <person name="O'Malley M.A."/>
            <person name="Stajich J.E."/>
            <person name="Spatafora J.W."/>
            <person name="Visel A."/>
            <person name="Grigoriev I.V."/>
        </authorList>
    </citation>
    <scope>NUCLEOTIDE SEQUENCE [LARGE SCALE GENOMIC DNA]</scope>
    <source>
        <strain evidence="1 2">S4</strain>
    </source>
</reference>
<accession>A0A1Y1X356</accession>
<sequence>MKETKYLENVEEQENIIYHGCEAPKDNVLRLTTYNGIAVYKQTSGPSTAYTQADGCSIPGFLTVLGLSKEVREFFRPAYQEYCDYLLGEKMDKMCKDAYYPDGAWDIIVGFLFGSEYESCMLKSLEIYSGLRLFGFVAYNEKKNKFNTSSNCSFCGNQALKNKFQFQNIFGLIKSNIIYNIQGFLKNDLIPIPLKRTLFSAKAIGQVSYYPSLLGSNKTFCWILDFSKPNSFVSIYCISKELNIPPLFFFGKCALAQVRYFNKWEEMDLGQKRKILNYKLNNTSSSSKEIMDFY</sequence>
<dbReference type="AlphaFoldDB" id="A0A1Y1X356"/>
<dbReference type="OrthoDB" id="410104at2759"/>
<proteinExistence type="predicted"/>
<evidence type="ECO:0000313" key="2">
    <source>
        <dbReference type="Proteomes" id="UP000193944"/>
    </source>
</evidence>
<dbReference type="Proteomes" id="UP000193944">
    <property type="component" value="Unassembled WGS sequence"/>
</dbReference>
<comment type="caution">
    <text evidence="1">The sequence shown here is derived from an EMBL/GenBank/DDBJ whole genome shotgun (WGS) entry which is preliminary data.</text>
</comment>
<dbReference type="EMBL" id="MCFG01000151">
    <property type="protein sequence ID" value="ORX80239.1"/>
    <property type="molecule type" value="Genomic_DNA"/>
</dbReference>
<gene>
    <name evidence="1" type="ORF">BCR32DRAFT_280708</name>
</gene>
<keyword evidence="2" id="KW-1185">Reference proteome</keyword>
<reference evidence="1 2" key="1">
    <citation type="submission" date="2016-08" db="EMBL/GenBank/DDBJ databases">
        <title>A Parts List for Fungal Cellulosomes Revealed by Comparative Genomics.</title>
        <authorList>
            <consortium name="DOE Joint Genome Institute"/>
            <person name="Haitjema C.H."/>
            <person name="Gilmore S.P."/>
            <person name="Henske J.K."/>
            <person name="Solomon K.V."/>
            <person name="De Groot R."/>
            <person name="Kuo A."/>
            <person name="Mondo S.J."/>
            <person name="Salamov A.A."/>
            <person name="Labutti K."/>
            <person name="Zhao Z."/>
            <person name="Chiniquy J."/>
            <person name="Barry K."/>
            <person name="Brewer H.M."/>
            <person name="Purvine S.O."/>
            <person name="Wright A.T."/>
            <person name="Boxma B."/>
            <person name="Van Alen T."/>
            <person name="Hackstein J.H."/>
            <person name="Baker S.E."/>
            <person name="Grigoriev I.V."/>
            <person name="O'Malley M.A."/>
        </authorList>
    </citation>
    <scope>NUCLEOTIDE SEQUENCE [LARGE SCALE GENOMIC DNA]</scope>
    <source>
        <strain evidence="1 2">S4</strain>
    </source>
</reference>
<evidence type="ECO:0000313" key="1">
    <source>
        <dbReference type="EMBL" id="ORX80239.1"/>
    </source>
</evidence>
<name>A0A1Y1X356_9FUNG</name>